<evidence type="ECO:0000259" key="7">
    <source>
        <dbReference type="PROSITE" id="PS50885"/>
    </source>
</evidence>
<keyword evidence="5" id="KW-0472">Membrane</keyword>
<dbReference type="InterPro" id="IPR051310">
    <property type="entry name" value="MCP_chemotaxis"/>
</dbReference>
<dbReference type="GO" id="GO:0006935">
    <property type="term" value="P:chemotaxis"/>
    <property type="evidence" value="ECO:0007669"/>
    <property type="project" value="UniProtKB-KW"/>
</dbReference>
<dbReference type="GO" id="GO:0007165">
    <property type="term" value="P:signal transduction"/>
    <property type="evidence" value="ECO:0007669"/>
    <property type="project" value="UniProtKB-KW"/>
</dbReference>
<comment type="caution">
    <text evidence="8">The sequence shown here is derived from an EMBL/GenBank/DDBJ whole genome shotgun (WGS) entry which is preliminary data.</text>
</comment>
<feature type="domain" description="Methyl-accepting transducer" evidence="6">
    <location>
        <begin position="138"/>
        <end position="353"/>
    </location>
</feature>
<organism evidence="8 9">
    <name type="scientific">Plebeiibacterium sediminum</name>
    <dbReference type="NCBI Taxonomy" id="2992112"/>
    <lineage>
        <taxon>Bacteria</taxon>
        <taxon>Pseudomonadati</taxon>
        <taxon>Bacteroidota</taxon>
        <taxon>Bacteroidia</taxon>
        <taxon>Marinilabiliales</taxon>
        <taxon>Marinilabiliaceae</taxon>
        <taxon>Plebeiibacterium</taxon>
    </lineage>
</organism>
<dbReference type="AlphaFoldDB" id="A0AAE3M2R1"/>
<evidence type="ECO:0000256" key="3">
    <source>
        <dbReference type="PROSITE-ProRule" id="PRU00284"/>
    </source>
</evidence>
<dbReference type="GO" id="GO:0004888">
    <property type="term" value="F:transmembrane signaling receptor activity"/>
    <property type="evidence" value="ECO:0007669"/>
    <property type="project" value="TreeGrafter"/>
</dbReference>
<dbReference type="PROSITE" id="PS50885">
    <property type="entry name" value="HAMP"/>
    <property type="match status" value="1"/>
</dbReference>
<dbReference type="RefSeq" id="WP_301189589.1">
    <property type="nucleotide sequence ID" value="NZ_JAPDPJ010000009.1"/>
</dbReference>
<comment type="similarity">
    <text evidence="2">Belongs to the methyl-accepting chemotaxis (MCP) protein family.</text>
</comment>
<evidence type="ECO:0000313" key="8">
    <source>
        <dbReference type="EMBL" id="MCW3786019.1"/>
    </source>
</evidence>
<dbReference type="PANTHER" id="PTHR43531:SF11">
    <property type="entry name" value="METHYL-ACCEPTING CHEMOTAXIS PROTEIN 3"/>
    <property type="match status" value="1"/>
</dbReference>
<dbReference type="GO" id="GO:0005886">
    <property type="term" value="C:plasma membrane"/>
    <property type="evidence" value="ECO:0007669"/>
    <property type="project" value="TreeGrafter"/>
</dbReference>
<keyword evidence="3" id="KW-0807">Transducer</keyword>
<dbReference type="SUPFAM" id="SSF58104">
    <property type="entry name" value="Methyl-accepting chemotaxis protein (MCP) signaling domain"/>
    <property type="match status" value="1"/>
</dbReference>
<evidence type="ECO:0000313" key="9">
    <source>
        <dbReference type="Proteomes" id="UP001209229"/>
    </source>
</evidence>
<evidence type="ECO:0000256" key="4">
    <source>
        <dbReference type="SAM" id="Coils"/>
    </source>
</evidence>
<reference evidence="8" key="1">
    <citation type="submission" date="2022-10" db="EMBL/GenBank/DDBJ databases">
        <authorList>
            <person name="Yu W.X."/>
        </authorList>
    </citation>
    <scope>NUCLEOTIDE SEQUENCE</scope>
    <source>
        <strain evidence="8">AAT</strain>
    </source>
</reference>
<sequence length="368" mass="39858">MSDLSIEILKTLATFPVAYVILKLIFKKSVMFQVSMLTVSFTLLVTILKSLEFYYGMIFDFIITPINVGIGTLLFIYINKLLRKPLSNAINKLEELSKGNLNIELQHSDSKNELGVLVNSVINLSTKLKNIISEIETSAENVLSASLQLSGTAEDLSQGSTEQASSLEEISSTMEEISGNVANNTENAQQTATIANKSSMGIKEVSRVSDESSTSVYNIAEKINVINDIAMQTNILALNAAVEAARAGESGKGFAVVAAEVRKLAENSKKAADDIVLKADHSRTQTEMANSLLNEISPEITRTSDLVNEITAASMEQHNGVNQVNNAIQQLNSLTQQNAAAAEEMASSSEELTNQAEGLKKLITFFKL</sequence>
<keyword evidence="1" id="KW-0145">Chemotaxis</keyword>
<dbReference type="Gene3D" id="1.10.287.950">
    <property type="entry name" value="Methyl-accepting chemotaxis protein"/>
    <property type="match status" value="1"/>
</dbReference>
<dbReference type="SMART" id="SM00283">
    <property type="entry name" value="MA"/>
    <property type="match status" value="1"/>
</dbReference>
<evidence type="ECO:0000256" key="2">
    <source>
        <dbReference type="ARBA" id="ARBA00029447"/>
    </source>
</evidence>
<dbReference type="InterPro" id="IPR003660">
    <property type="entry name" value="HAMP_dom"/>
</dbReference>
<keyword evidence="4" id="KW-0175">Coiled coil</keyword>
<keyword evidence="5" id="KW-0812">Transmembrane</keyword>
<proteinExistence type="inferred from homology"/>
<feature type="domain" description="HAMP" evidence="7">
    <location>
        <begin position="80"/>
        <end position="133"/>
    </location>
</feature>
<protein>
    <submittedName>
        <fullName evidence="8">Methyl-accepting chemotaxis protein</fullName>
    </submittedName>
</protein>
<evidence type="ECO:0000259" key="6">
    <source>
        <dbReference type="PROSITE" id="PS50111"/>
    </source>
</evidence>
<dbReference type="InterPro" id="IPR004089">
    <property type="entry name" value="MCPsignal_dom"/>
</dbReference>
<gene>
    <name evidence="8" type="ORF">OM075_06040</name>
</gene>
<dbReference type="PROSITE" id="PS50111">
    <property type="entry name" value="CHEMOTAXIS_TRANSDUC_2"/>
    <property type="match status" value="1"/>
</dbReference>
<evidence type="ECO:0000256" key="1">
    <source>
        <dbReference type="ARBA" id="ARBA00022500"/>
    </source>
</evidence>
<name>A0AAE3M2R1_9BACT</name>
<dbReference type="PANTHER" id="PTHR43531">
    <property type="entry name" value="PROTEIN ICFG"/>
    <property type="match status" value="1"/>
</dbReference>
<keyword evidence="9" id="KW-1185">Reference proteome</keyword>
<keyword evidence="5" id="KW-1133">Transmembrane helix</keyword>
<evidence type="ECO:0000256" key="5">
    <source>
        <dbReference type="SAM" id="Phobius"/>
    </source>
</evidence>
<dbReference type="Pfam" id="PF00015">
    <property type="entry name" value="MCPsignal"/>
    <property type="match status" value="1"/>
</dbReference>
<feature type="transmembrane region" description="Helical" evidence="5">
    <location>
        <begin position="54"/>
        <end position="78"/>
    </location>
</feature>
<feature type="transmembrane region" description="Helical" evidence="5">
    <location>
        <begin position="30"/>
        <end position="48"/>
    </location>
</feature>
<dbReference type="Proteomes" id="UP001209229">
    <property type="component" value="Unassembled WGS sequence"/>
</dbReference>
<feature type="coiled-coil region" evidence="4">
    <location>
        <begin position="324"/>
        <end position="362"/>
    </location>
</feature>
<dbReference type="EMBL" id="JAPDPJ010000009">
    <property type="protein sequence ID" value="MCW3786019.1"/>
    <property type="molecule type" value="Genomic_DNA"/>
</dbReference>
<accession>A0AAE3M2R1</accession>